<dbReference type="Proteomes" id="UP000076858">
    <property type="component" value="Unassembled WGS sequence"/>
</dbReference>
<feature type="region of interest" description="Disordered" evidence="1">
    <location>
        <begin position="23"/>
        <end position="72"/>
    </location>
</feature>
<feature type="region of interest" description="Disordered" evidence="1">
    <location>
        <begin position="342"/>
        <end position="365"/>
    </location>
</feature>
<gene>
    <name evidence="2" type="ORF">APZ42_030398</name>
</gene>
<accession>A0A164NSN2</accession>
<dbReference type="AlphaFoldDB" id="A0A164NSN2"/>
<organism evidence="2 3">
    <name type="scientific">Daphnia magna</name>
    <dbReference type="NCBI Taxonomy" id="35525"/>
    <lineage>
        <taxon>Eukaryota</taxon>
        <taxon>Metazoa</taxon>
        <taxon>Ecdysozoa</taxon>
        <taxon>Arthropoda</taxon>
        <taxon>Crustacea</taxon>
        <taxon>Branchiopoda</taxon>
        <taxon>Diplostraca</taxon>
        <taxon>Cladocera</taxon>
        <taxon>Anomopoda</taxon>
        <taxon>Daphniidae</taxon>
        <taxon>Daphnia</taxon>
    </lineage>
</organism>
<evidence type="ECO:0000313" key="3">
    <source>
        <dbReference type="Proteomes" id="UP000076858"/>
    </source>
</evidence>
<keyword evidence="3" id="KW-1185">Reference proteome</keyword>
<protein>
    <recommendedName>
        <fullName evidence="4">CCHC-type domain-containing protein</fullName>
    </recommendedName>
</protein>
<name>A0A164NSN2_9CRUS</name>
<sequence>MIWQEYGRSVEWIRDARGRFVALGSRGKPESGSTSLGQTRTRGRPVGEMKRSTEWWKDAKKEQGPVEHGKEQPEWDFTDFRRIPSDISNYILGFRDGGMTNGKLQAPAQQQARTRHAMATQIKFQSPPTFGGGDDEDVMQWMHRYERIGRNNRWGNDELRDHVELSLLGAAWKHEEWAMVGGWKQASSMGSERMDWIEKFLKGLMRAVVSRNAECPTRASGQEGSRGQMPEGKIVCYGCEGIGHMRHDSPRFQGEEKASQQQQRQWHVHFAGEGGRATRVVMAKSNLEEDIFKVLKQRGIELNTHVENIFRFTGYNNARTLANFNCATGVQEVEKCVRSTLGKKGAPCQDGQPEENGDFRRVVRQ</sequence>
<dbReference type="EMBL" id="LRGB01002829">
    <property type="protein sequence ID" value="KZS06202.1"/>
    <property type="molecule type" value="Genomic_DNA"/>
</dbReference>
<evidence type="ECO:0008006" key="4">
    <source>
        <dbReference type="Google" id="ProtNLM"/>
    </source>
</evidence>
<evidence type="ECO:0000313" key="2">
    <source>
        <dbReference type="EMBL" id="KZS06202.1"/>
    </source>
</evidence>
<feature type="compositionally biased region" description="Basic and acidic residues" evidence="1">
    <location>
        <begin position="45"/>
        <end position="72"/>
    </location>
</feature>
<comment type="caution">
    <text evidence="2">The sequence shown here is derived from an EMBL/GenBank/DDBJ whole genome shotgun (WGS) entry which is preliminary data.</text>
</comment>
<proteinExistence type="predicted"/>
<feature type="compositionally biased region" description="Polar residues" evidence="1">
    <location>
        <begin position="31"/>
        <end position="40"/>
    </location>
</feature>
<evidence type="ECO:0000256" key="1">
    <source>
        <dbReference type="SAM" id="MobiDB-lite"/>
    </source>
</evidence>
<reference evidence="2 3" key="1">
    <citation type="submission" date="2016-03" db="EMBL/GenBank/DDBJ databases">
        <title>EvidentialGene: Evidence-directed Construction of Genes on Genomes.</title>
        <authorList>
            <person name="Gilbert D.G."/>
            <person name="Choi J.-H."/>
            <person name="Mockaitis K."/>
            <person name="Colbourne J."/>
            <person name="Pfrender M."/>
        </authorList>
    </citation>
    <scope>NUCLEOTIDE SEQUENCE [LARGE SCALE GENOMIC DNA]</scope>
    <source>
        <strain evidence="2 3">Xinb3</strain>
        <tissue evidence="2">Complete organism</tissue>
    </source>
</reference>